<dbReference type="SUPFAM" id="SSF53448">
    <property type="entry name" value="Nucleotide-diphospho-sugar transferases"/>
    <property type="match status" value="1"/>
</dbReference>
<dbReference type="InterPro" id="IPR007577">
    <property type="entry name" value="GlycoTrfase_DXD_sugar-bd_CS"/>
</dbReference>
<gene>
    <name evidence="1" type="ORF">SAMN04487868_13313</name>
</gene>
<dbReference type="Gene3D" id="3.90.550.20">
    <property type="match status" value="1"/>
</dbReference>
<keyword evidence="2" id="KW-1185">Reference proteome</keyword>
<comment type="caution">
    <text evidence="1">The sequence shown here is derived from an EMBL/GenBank/DDBJ whole genome shotgun (WGS) entry which is preliminary data.</text>
</comment>
<organism evidence="1 2">
    <name type="scientific">Marinobacter salarius</name>
    <dbReference type="NCBI Taxonomy" id="1420917"/>
    <lineage>
        <taxon>Bacteria</taxon>
        <taxon>Pseudomonadati</taxon>
        <taxon>Pseudomonadota</taxon>
        <taxon>Gammaproteobacteria</taxon>
        <taxon>Pseudomonadales</taxon>
        <taxon>Marinobacteraceae</taxon>
        <taxon>Marinobacter</taxon>
    </lineage>
</organism>
<name>A0ABY1FUI2_9GAMM</name>
<dbReference type="Proteomes" id="UP000199211">
    <property type="component" value="Unassembled WGS sequence"/>
</dbReference>
<accession>A0ABY1FUI2</accession>
<protein>
    <submittedName>
        <fullName evidence="1">Glycosyltransferase sugar-binding region containing DXD motif-containing protein</fullName>
    </submittedName>
</protein>
<sequence length="215" mass="25257">MPPLAHACIDDWSKQGYHYRLWTESDQAINEWVDSCAFAKVCYQKKLYAFVSDYLRLKVLQRDGGLYLDTDVTIRKDPFPLFSGLQFSVGYENQDFLGTASIYAEKNSRILAALIDFYESAIWESPLYIGPQILTSLLVDKGLQELERCKLYPVEYFYGYQQEPMNFVAPDNSYLIHWFQHSWGRAPGLVFLKSKHLGFWGRLYTWQKYFFRGRS</sequence>
<proteinExistence type="predicted"/>
<dbReference type="EMBL" id="FOTV01000033">
    <property type="protein sequence ID" value="SFM12949.1"/>
    <property type="molecule type" value="Genomic_DNA"/>
</dbReference>
<reference evidence="1 2" key="1">
    <citation type="submission" date="2016-10" db="EMBL/GenBank/DDBJ databases">
        <authorList>
            <person name="Varghese N."/>
            <person name="Submissions S."/>
        </authorList>
    </citation>
    <scope>NUCLEOTIDE SEQUENCE [LARGE SCALE GENOMIC DNA]</scope>
    <source>
        <strain evidence="1 2">DSM 26291</strain>
    </source>
</reference>
<evidence type="ECO:0000313" key="1">
    <source>
        <dbReference type="EMBL" id="SFM12949.1"/>
    </source>
</evidence>
<dbReference type="InterPro" id="IPR029044">
    <property type="entry name" value="Nucleotide-diphossugar_trans"/>
</dbReference>
<dbReference type="Pfam" id="PF04488">
    <property type="entry name" value="Gly_transf_sug"/>
    <property type="match status" value="1"/>
</dbReference>
<evidence type="ECO:0000313" key="2">
    <source>
        <dbReference type="Proteomes" id="UP000199211"/>
    </source>
</evidence>